<sequence length="155" mass="17401">PERPALPRQATPKRKPEPSRIFTGEHSTAVGKEERTGESLGSTRDVPQFMDQSIGADQHGDQDVLNNLTETTELTEPELVFPDQLDILRPTVEPDLAWVVKKPKTDMHSYLADHPDSPASVLIFIPCIHLVQMNLDIILRAIFDQSAWKTESLTH</sequence>
<name>A0A0D3BMG1_BRAOL</name>
<proteinExistence type="predicted"/>
<dbReference type="EnsemblPlants" id="Bo3g179490.1">
    <property type="protein sequence ID" value="Bo3g179490.1"/>
    <property type="gene ID" value="Bo3g179490"/>
</dbReference>
<reference evidence="2 3" key="1">
    <citation type="journal article" date="2014" name="Genome Biol.">
        <title>Transcriptome and methylome profiling reveals relics of genome dominance in the mesopolyploid Brassica oleracea.</title>
        <authorList>
            <person name="Parkin I.A."/>
            <person name="Koh C."/>
            <person name="Tang H."/>
            <person name="Robinson S.J."/>
            <person name="Kagale S."/>
            <person name="Clarke W.E."/>
            <person name="Town C.D."/>
            <person name="Nixon J."/>
            <person name="Krishnakumar V."/>
            <person name="Bidwell S.L."/>
            <person name="Denoeud F."/>
            <person name="Belcram H."/>
            <person name="Links M.G."/>
            <person name="Just J."/>
            <person name="Clarke C."/>
            <person name="Bender T."/>
            <person name="Huebert T."/>
            <person name="Mason A.S."/>
            <person name="Pires J.C."/>
            <person name="Barker G."/>
            <person name="Moore J."/>
            <person name="Walley P.G."/>
            <person name="Manoli S."/>
            <person name="Batley J."/>
            <person name="Edwards D."/>
            <person name="Nelson M.N."/>
            <person name="Wang X."/>
            <person name="Paterson A.H."/>
            <person name="King G."/>
            <person name="Bancroft I."/>
            <person name="Chalhoub B."/>
            <person name="Sharpe A.G."/>
        </authorList>
    </citation>
    <scope>NUCLEOTIDE SEQUENCE</scope>
    <source>
        <strain evidence="2 3">cv. TO1000</strain>
    </source>
</reference>
<evidence type="ECO:0000313" key="3">
    <source>
        <dbReference type="Proteomes" id="UP000032141"/>
    </source>
</evidence>
<protein>
    <submittedName>
        <fullName evidence="2">Uncharacterized protein</fullName>
    </submittedName>
</protein>
<dbReference type="HOGENOM" id="CLU_1699984_0_0_1"/>
<evidence type="ECO:0000313" key="2">
    <source>
        <dbReference type="EnsemblPlants" id="Bo3g179490.1"/>
    </source>
</evidence>
<evidence type="ECO:0000256" key="1">
    <source>
        <dbReference type="SAM" id="MobiDB-lite"/>
    </source>
</evidence>
<reference evidence="2" key="2">
    <citation type="submission" date="2015-03" db="UniProtKB">
        <authorList>
            <consortium name="EnsemblPlants"/>
        </authorList>
    </citation>
    <scope>IDENTIFICATION</scope>
</reference>
<accession>A0A0D3BMG1</accession>
<organism evidence="2 3">
    <name type="scientific">Brassica oleracea var. oleracea</name>
    <dbReference type="NCBI Taxonomy" id="109376"/>
    <lineage>
        <taxon>Eukaryota</taxon>
        <taxon>Viridiplantae</taxon>
        <taxon>Streptophyta</taxon>
        <taxon>Embryophyta</taxon>
        <taxon>Tracheophyta</taxon>
        <taxon>Spermatophyta</taxon>
        <taxon>Magnoliopsida</taxon>
        <taxon>eudicotyledons</taxon>
        <taxon>Gunneridae</taxon>
        <taxon>Pentapetalae</taxon>
        <taxon>rosids</taxon>
        <taxon>malvids</taxon>
        <taxon>Brassicales</taxon>
        <taxon>Brassicaceae</taxon>
        <taxon>Brassiceae</taxon>
        <taxon>Brassica</taxon>
    </lineage>
</organism>
<dbReference type="Gramene" id="Bo3g179490.1">
    <property type="protein sequence ID" value="Bo3g179490.1"/>
    <property type="gene ID" value="Bo3g179490"/>
</dbReference>
<feature type="region of interest" description="Disordered" evidence="1">
    <location>
        <begin position="1"/>
        <end position="61"/>
    </location>
</feature>
<keyword evidence="3" id="KW-1185">Reference proteome</keyword>
<dbReference type="AlphaFoldDB" id="A0A0D3BMG1"/>
<dbReference type="Proteomes" id="UP000032141">
    <property type="component" value="Chromosome C3"/>
</dbReference>